<keyword evidence="3" id="KW-1185">Reference proteome</keyword>
<sequence>MRTIRIAAVVTLAAPALMIGIAPPAMAANSACTIAFFTTTCTTRTVPANTSSRDIWMEVQNCKGWAGGSTLHFKLQDVGTGSYFWHGSLAYGHRKWIRVTGLYGSYKLRLDGEPGSYGNLVNSASGWWEHTTTC</sequence>
<dbReference type="RefSeq" id="WP_119924757.1">
    <property type="nucleotide sequence ID" value="NZ_QZEY01000001.1"/>
</dbReference>
<accession>A0A3A4BKE2</accession>
<name>A0A3A4BKE2_9ACTN</name>
<proteinExistence type="predicted"/>
<organism evidence="2 3">
    <name type="scientific">Bailinhaonella thermotolerans</name>
    <dbReference type="NCBI Taxonomy" id="1070861"/>
    <lineage>
        <taxon>Bacteria</taxon>
        <taxon>Bacillati</taxon>
        <taxon>Actinomycetota</taxon>
        <taxon>Actinomycetes</taxon>
        <taxon>Streptosporangiales</taxon>
        <taxon>Streptosporangiaceae</taxon>
        <taxon>Bailinhaonella</taxon>
    </lineage>
</organism>
<dbReference type="Proteomes" id="UP000265768">
    <property type="component" value="Unassembled WGS sequence"/>
</dbReference>
<evidence type="ECO:0000256" key="1">
    <source>
        <dbReference type="SAM" id="SignalP"/>
    </source>
</evidence>
<feature type="chain" id="PRO_5017367874" evidence="1">
    <location>
        <begin position="28"/>
        <end position="134"/>
    </location>
</feature>
<reference evidence="2 3" key="1">
    <citation type="submission" date="2018-09" db="EMBL/GenBank/DDBJ databases">
        <title>YIM 75507 draft genome.</title>
        <authorList>
            <person name="Tang S."/>
            <person name="Feng Y."/>
        </authorList>
    </citation>
    <scope>NUCLEOTIDE SEQUENCE [LARGE SCALE GENOMIC DNA]</scope>
    <source>
        <strain evidence="2 3">YIM 75507</strain>
    </source>
</reference>
<feature type="signal peptide" evidence="1">
    <location>
        <begin position="1"/>
        <end position="27"/>
    </location>
</feature>
<gene>
    <name evidence="2" type="ORF">D5H75_03095</name>
</gene>
<keyword evidence="1" id="KW-0732">Signal</keyword>
<comment type="caution">
    <text evidence="2">The sequence shown here is derived from an EMBL/GenBank/DDBJ whole genome shotgun (WGS) entry which is preliminary data.</text>
</comment>
<dbReference type="OrthoDB" id="3542565at2"/>
<evidence type="ECO:0000313" key="2">
    <source>
        <dbReference type="EMBL" id="RJL35784.1"/>
    </source>
</evidence>
<protein>
    <submittedName>
        <fullName evidence="2">Uncharacterized protein</fullName>
    </submittedName>
</protein>
<dbReference type="AlphaFoldDB" id="A0A3A4BKE2"/>
<evidence type="ECO:0000313" key="3">
    <source>
        <dbReference type="Proteomes" id="UP000265768"/>
    </source>
</evidence>
<dbReference type="EMBL" id="QZEY01000001">
    <property type="protein sequence ID" value="RJL35784.1"/>
    <property type="molecule type" value="Genomic_DNA"/>
</dbReference>